<dbReference type="OrthoDB" id="411372at2759"/>
<sequence length="95" mass="10719">MVFICKKCKKAFRKDAREFEDADEYCPHCDNHFVLEAKTPKASLQVEGEDARVDSRYALPDCTTAKILISFQDAQGRTHKDRGATVHIRCEGGAE</sequence>
<name>A0A9W8YGI9_9PLEO</name>
<dbReference type="AlphaFoldDB" id="A0A9W8YGI9"/>
<protein>
    <recommendedName>
        <fullName evidence="3">Zinc finger protein</fullName>
    </recommendedName>
</protein>
<dbReference type="PANTHER" id="PTHR28082:SF2">
    <property type="entry name" value="CHY-TYPE DOMAIN-CONTAINING PROTEIN"/>
    <property type="match status" value="1"/>
</dbReference>
<dbReference type="PANTHER" id="PTHR28082">
    <property type="entry name" value="ZINC FINGER PROTEIN"/>
    <property type="match status" value="1"/>
</dbReference>
<dbReference type="GO" id="GO:0005758">
    <property type="term" value="C:mitochondrial intermembrane space"/>
    <property type="evidence" value="ECO:0007669"/>
    <property type="project" value="TreeGrafter"/>
</dbReference>
<dbReference type="GO" id="GO:0008270">
    <property type="term" value="F:zinc ion binding"/>
    <property type="evidence" value="ECO:0007669"/>
    <property type="project" value="TreeGrafter"/>
</dbReference>
<organism evidence="1 2">
    <name type="scientific">Neocucurbitaria cava</name>
    <dbReference type="NCBI Taxonomy" id="798079"/>
    <lineage>
        <taxon>Eukaryota</taxon>
        <taxon>Fungi</taxon>
        <taxon>Dikarya</taxon>
        <taxon>Ascomycota</taxon>
        <taxon>Pezizomycotina</taxon>
        <taxon>Dothideomycetes</taxon>
        <taxon>Pleosporomycetidae</taxon>
        <taxon>Pleosporales</taxon>
        <taxon>Pleosporineae</taxon>
        <taxon>Cucurbitariaceae</taxon>
        <taxon>Neocucurbitaria</taxon>
    </lineage>
</organism>
<dbReference type="InterPro" id="IPR052604">
    <property type="entry name" value="Mito_Tim_assembly_helper"/>
</dbReference>
<evidence type="ECO:0000313" key="1">
    <source>
        <dbReference type="EMBL" id="KAJ4377326.1"/>
    </source>
</evidence>
<comment type="caution">
    <text evidence="1">The sequence shown here is derived from an EMBL/GenBank/DDBJ whole genome shotgun (WGS) entry which is preliminary data.</text>
</comment>
<dbReference type="EMBL" id="JAPEUY010000001">
    <property type="protein sequence ID" value="KAJ4377326.1"/>
    <property type="molecule type" value="Genomic_DNA"/>
</dbReference>
<evidence type="ECO:0008006" key="3">
    <source>
        <dbReference type="Google" id="ProtNLM"/>
    </source>
</evidence>
<proteinExistence type="predicted"/>
<evidence type="ECO:0000313" key="2">
    <source>
        <dbReference type="Proteomes" id="UP001140560"/>
    </source>
</evidence>
<dbReference type="GO" id="GO:0045041">
    <property type="term" value="P:protein import into mitochondrial intermembrane space"/>
    <property type="evidence" value="ECO:0007669"/>
    <property type="project" value="TreeGrafter"/>
</dbReference>
<accession>A0A9W8YGI9</accession>
<gene>
    <name evidence="1" type="ORF">N0V83_000151</name>
</gene>
<dbReference type="Proteomes" id="UP001140560">
    <property type="component" value="Unassembled WGS sequence"/>
</dbReference>
<keyword evidence="2" id="KW-1185">Reference proteome</keyword>
<reference evidence="1" key="1">
    <citation type="submission" date="2022-10" db="EMBL/GenBank/DDBJ databases">
        <title>Tapping the CABI collections for fungal endophytes: first genome assemblies for Collariella, Neodidymelliopsis, Ascochyta clinopodiicola, Didymella pomorum, Didymosphaeria variabile, Neocosmospora piperis and Neocucurbitaria cava.</title>
        <authorList>
            <person name="Hill R."/>
        </authorList>
    </citation>
    <scope>NUCLEOTIDE SEQUENCE</scope>
    <source>
        <strain evidence="1">IMI 356814</strain>
    </source>
</reference>